<proteinExistence type="predicted"/>
<dbReference type="Pfam" id="PF10057">
    <property type="entry name" value="MpsC"/>
    <property type="match status" value="2"/>
</dbReference>
<sequence length="224" mass="25522">MGDLQQELNHISSYTSKLLRKKFGRGPELCSATFSGNYLILQIRGFISPMEEVLLEQGKMADVTKARASIIAQAIEELRGVVQVTLNVEVADCYNDWNFPNNTGVIILAVSGDKPQVQLSYIPQFEAEIARISQLVQKIPNSIETFVISEKLLVVNREGILIPIEKALISKGFEKELILTKDELEKQYFHRFGKFDEILSRNVRDIFIDWNLKEDKSLMVFVLQ</sequence>
<dbReference type="OrthoDB" id="2677857at2"/>
<dbReference type="InterPro" id="IPR018745">
    <property type="entry name" value="MpsC"/>
</dbReference>
<reference evidence="2 3" key="1">
    <citation type="journal article" date="2014" name="Genome Announc.">
        <title>Draft Genome Sequences of Three Alkaliphilic Bacillus Strains, Bacillus wakoensis JCM 9140T, Bacillus akibai JCM 9157T, and Bacillus hemicellulosilyticus JCM 9152T.</title>
        <authorList>
            <person name="Yuki M."/>
            <person name="Oshima K."/>
            <person name="Suda W."/>
            <person name="Oshida Y."/>
            <person name="Kitamura K."/>
            <person name="Iida T."/>
            <person name="Hattori M."/>
            <person name="Ohkuma M."/>
        </authorList>
    </citation>
    <scope>NUCLEOTIDE SEQUENCE [LARGE SCALE GENOMIC DNA]</scope>
    <source>
        <strain evidence="2 3">JCM 9157</strain>
    </source>
</reference>
<keyword evidence="3" id="KW-1185">Reference proteome</keyword>
<dbReference type="STRING" id="1236973.JCM9157_4297"/>
<evidence type="ECO:0000313" key="3">
    <source>
        <dbReference type="Proteomes" id="UP000018896"/>
    </source>
</evidence>
<dbReference type="Proteomes" id="UP000018896">
    <property type="component" value="Unassembled WGS sequence"/>
</dbReference>
<dbReference type="RefSeq" id="WP_035667419.1">
    <property type="nucleotide sequence ID" value="NZ_BAUV01000051.1"/>
</dbReference>
<name>W4R0H3_HALA3</name>
<protein>
    <recommendedName>
        <fullName evidence="1">Na+-translocating membrane potential-generating system MpsC domain-containing protein</fullName>
    </recommendedName>
</protein>
<feature type="domain" description="Na+-translocating membrane potential-generating system MpsC" evidence="1">
    <location>
        <begin position="133"/>
        <end position="224"/>
    </location>
</feature>
<feature type="domain" description="Na+-translocating membrane potential-generating system MpsC" evidence="1">
    <location>
        <begin position="10"/>
        <end position="108"/>
    </location>
</feature>
<gene>
    <name evidence="2" type="ORF">JCM9157_4297</name>
</gene>
<organism evidence="2 3">
    <name type="scientific">Halalkalibacter akibai (strain ATCC 43226 / DSM 21942 / CIP 109018 / JCM 9157 / 1139)</name>
    <name type="common">Bacillus akibai</name>
    <dbReference type="NCBI Taxonomy" id="1236973"/>
    <lineage>
        <taxon>Bacteria</taxon>
        <taxon>Bacillati</taxon>
        <taxon>Bacillota</taxon>
        <taxon>Bacilli</taxon>
        <taxon>Bacillales</taxon>
        <taxon>Bacillaceae</taxon>
        <taxon>Halalkalibacter</taxon>
    </lineage>
</organism>
<comment type="caution">
    <text evidence="2">The sequence shown here is derived from an EMBL/GenBank/DDBJ whole genome shotgun (WGS) entry which is preliminary data.</text>
</comment>
<dbReference type="eggNOG" id="COG5609">
    <property type="taxonomic scope" value="Bacteria"/>
</dbReference>
<dbReference type="AlphaFoldDB" id="W4R0H3"/>
<dbReference type="EMBL" id="BAUV01000051">
    <property type="protein sequence ID" value="GAE37054.1"/>
    <property type="molecule type" value="Genomic_DNA"/>
</dbReference>
<evidence type="ECO:0000259" key="1">
    <source>
        <dbReference type="Pfam" id="PF10057"/>
    </source>
</evidence>
<evidence type="ECO:0000313" key="2">
    <source>
        <dbReference type="EMBL" id="GAE37054.1"/>
    </source>
</evidence>
<accession>W4R0H3</accession>